<name>A0A8S5TE62_9CAUD</name>
<proteinExistence type="predicted"/>
<organism evidence="1">
    <name type="scientific">Siphoviridae sp. ctJ0s2</name>
    <dbReference type="NCBI Taxonomy" id="2827834"/>
    <lineage>
        <taxon>Viruses</taxon>
        <taxon>Duplodnaviria</taxon>
        <taxon>Heunggongvirae</taxon>
        <taxon>Uroviricota</taxon>
        <taxon>Caudoviricetes</taxon>
    </lineage>
</organism>
<dbReference type="EMBL" id="BK032813">
    <property type="protein sequence ID" value="DAF61588.1"/>
    <property type="molecule type" value="Genomic_DNA"/>
</dbReference>
<sequence>MLASLLIRMKKNHMHRVMRTKAFERRMLD</sequence>
<evidence type="ECO:0000313" key="1">
    <source>
        <dbReference type="EMBL" id="DAF61588.1"/>
    </source>
</evidence>
<accession>A0A8S5TE62</accession>
<reference evidence="1" key="1">
    <citation type="journal article" date="2021" name="Proc. Natl. Acad. Sci. U.S.A.">
        <title>A Catalog of Tens of Thousands of Viruses from Human Metagenomes Reveals Hidden Associations with Chronic Diseases.</title>
        <authorList>
            <person name="Tisza M.J."/>
            <person name="Buck C.B."/>
        </authorList>
    </citation>
    <scope>NUCLEOTIDE SEQUENCE</scope>
    <source>
        <strain evidence="1">CtJ0s2</strain>
    </source>
</reference>
<protein>
    <submittedName>
        <fullName evidence="1">Uncharacterized protein</fullName>
    </submittedName>
</protein>